<reference evidence="2" key="1">
    <citation type="submission" date="2019-08" db="EMBL/GenBank/DDBJ databases">
        <authorList>
            <person name="Kucharzyk K."/>
            <person name="Murdoch R.W."/>
            <person name="Higgins S."/>
            <person name="Loffler F."/>
        </authorList>
    </citation>
    <scope>NUCLEOTIDE SEQUENCE</scope>
</reference>
<feature type="region of interest" description="Disordered" evidence="1">
    <location>
        <begin position="1"/>
        <end position="25"/>
    </location>
</feature>
<dbReference type="EMBL" id="VSSQ01057485">
    <property type="protein sequence ID" value="MPN11285.1"/>
    <property type="molecule type" value="Genomic_DNA"/>
</dbReference>
<protein>
    <submittedName>
        <fullName evidence="2">Uncharacterized protein</fullName>
    </submittedName>
</protein>
<comment type="caution">
    <text evidence="2">The sequence shown here is derived from an EMBL/GenBank/DDBJ whole genome shotgun (WGS) entry which is preliminary data.</text>
</comment>
<dbReference type="AlphaFoldDB" id="A0A645FA77"/>
<evidence type="ECO:0000313" key="2">
    <source>
        <dbReference type="EMBL" id="MPN11285.1"/>
    </source>
</evidence>
<proteinExistence type="predicted"/>
<sequence>MNREEGGESSQVKEVGNGGSQVDGEDLAILGGSDIERIREALDAVKHVGIV</sequence>
<organism evidence="2">
    <name type="scientific">bioreactor metagenome</name>
    <dbReference type="NCBI Taxonomy" id="1076179"/>
    <lineage>
        <taxon>unclassified sequences</taxon>
        <taxon>metagenomes</taxon>
        <taxon>ecological metagenomes</taxon>
    </lineage>
</organism>
<evidence type="ECO:0000256" key="1">
    <source>
        <dbReference type="SAM" id="MobiDB-lite"/>
    </source>
</evidence>
<name>A0A645FA77_9ZZZZ</name>
<accession>A0A645FA77</accession>
<gene>
    <name evidence="2" type="ORF">SDC9_158586</name>
</gene>